<dbReference type="RefSeq" id="WP_163675497.1">
    <property type="nucleotide sequence ID" value="NZ_JAAIYP010000026.1"/>
</dbReference>
<keyword evidence="2" id="KW-0472">Membrane</keyword>
<gene>
    <name evidence="5" type="ORF">G4223_04295</name>
</gene>
<evidence type="ECO:0000256" key="1">
    <source>
        <dbReference type="SAM" id="MobiDB-lite"/>
    </source>
</evidence>
<keyword evidence="6" id="KW-1185">Reference proteome</keyword>
<dbReference type="Gene3D" id="3.10.450.240">
    <property type="match status" value="1"/>
</dbReference>
<organism evidence="5 6">
    <name type="scientific">Magnetospirillum aberrantis SpK</name>
    <dbReference type="NCBI Taxonomy" id="908842"/>
    <lineage>
        <taxon>Bacteria</taxon>
        <taxon>Pseudomonadati</taxon>
        <taxon>Pseudomonadota</taxon>
        <taxon>Alphaproteobacteria</taxon>
        <taxon>Rhodospirillales</taxon>
        <taxon>Rhodospirillaceae</taxon>
        <taxon>Magnetospirillum</taxon>
    </lineage>
</organism>
<sequence>MRHKLFAVLLAAVVTLSMGADAWARAGKGGSMGSRGSRTYDRPIERSITPPTTATQPTAPVMGATQPMYNPGAVRSPATGMATPMAAQPPGFFQRNPMMGGILGGLVGVGIGSMLFGHSPALAAASEAAPGASVVGMMLQLALIGGLVWLAIRFFRRRAAASAPAGVGAYDREMPADYASAANSTPERRVEKEFEVTPEDQETFGRIIEGVQKAWSDGNPVALRQFVTPEVLGWMGEDQARDQSRGVRNVMEDVQLLKGEVSETWSDGKLEYATATITFSAKDYVVRLADNQVVEGDPVNPVEATEAWTFVRSPGGTWLLSAIEQV</sequence>
<dbReference type="PANTHER" id="PTHR41542">
    <property type="entry name" value="BLL5807 PROTEIN"/>
    <property type="match status" value="1"/>
</dbReference>
<evidence type="ECO:0000256" key="2">
    <source>
        <dbReference type="SAM" id="Phobius"/>
    </source>
</evidence>
<dbReference type="AlphaFoldDB" id="A0A7C9USI9"/>
<feature type="chain" id="PRO_5028798601" evidence="3">
    <location>
        <begin position="23"/>
        <end position="326"/>
    </location>
</feature>
<protein>
    <submittedName>
        <fullName evidence="5">TIM44-like domain-containing protein</fullName>
    </submittedName>
</protein>
<dbReference type="SUPFAM" id="SSF54427">
    <property type="entry name" value="NTF2-like"/>
    <property type="match status" value="1"/>
</dbReference>
<dbReference type="Proteomes" id="UP000480684">
    <property type="component" value="Unassembled WGS sequence"/>
</dbReference>
<dbReference type="SMART" id="SM00978">
    <property type="entry name" value="Tim44"/>
    <property type="match status" value="1"/>
</dbReference>
<name>A0A7C9USI9_9PROT</name>
<feature type="signal peptide" evidence="3">
    <location>
        <begin position="1"/>
        <end position="22"/>
    </location>
</feature>
<dbReference type="PANTHER" id="PTHR41542:SF1">
    <property type="entry name" value="BLL5807 PROTEIN"/>
    <property type="match status" value="1"/>
</dbReference>
<feature type="region of interest" description="Disordered" evidence="1">
    <location>
        <begin position="25"/>
        <end position="62"/>
    </location>
</feature>
<proteinExistence type="predicted"/>
<evidence type="ECO:0000313" key="5">
    <source>
        <dbReference type="EMBL" id="NFV79327.1"/>
    </source>
</evidence>
<dbReference type="InterPro" id="IPR007379">
    <property type="entry name" value="Tim44-like_dom"/>
</dbReference>
<dbReference type="EMBL" id="JAAIYP010000026">
    <property type="protein sequence ID" value="NFV79327.1"/>
    <property type="molecule type" value="Genomic_DNA"/>
</dbReference>
<accession>A0A7C9USI9</accession>
<evidence type="ECO:0000259" key="4">
    <source>
        <dbReference type="SMART" id="SM00978"/>
    </source>
</evidence>
<evidence type="ECO:0000313" key="6">
    <source>
        <dbReference type="Proteomes" id="UP000480684"/>
    </source>
</evidence>
<feature type="transmembrane region" description="Helical" evidence="2">
    <location>
        <begin position="128"/>
        <end position="152"/>
    </location>
</feature>
<dbReference type="InterPro" id="IPR032710">
    <property type="entry name" value="NTF2-like_dom_sf"/>
</dbReference>
<keyword evidence="2" id="KW-1133">Transmembrane helix</keyword>
<keyword evidence="3" id="KW-0732">Signal</keyword>
<comment type="caution">
    <text evidence="5">The sequence shown here is derived from an EMBL/GenBank/DDBJ whole genome shotgun (WGS) entry which is preliminary data.</text>
</comment>
<reference evidence="5 6" key="1">
    <citation type="submission" date="2020-02" db="EMBL/GenBank/DDBJ databases">
        <authorList>
            <person name="Dziuba M."/>
            <person name="Kuznetsov B."/>
            <person name="Mardanov A."/>
            <person name="Ravin N."/>
            <person name="Grouzdev D."/>
        </authorList>
    </citation>
    <scope>NUCLEOTIDE SEQUENCE [LARGE SCALE GENOMIC DNA]</scope>
    <source>
        <strain evidence="5 6">SpK</strain>
    </source>
</reference>
<feature type="domain" description="Tim44-like" evidence="4">
    <location>
        <begin position="180"/>
        <end position="325"/>
    </location>
</feature>
<feature type="compositionally biased region" description="Low complexity" evidence="1">
    <location>
        <begin position="49"/>
        <end position="60"/>
    </location>
</feature>
<evidence type="ECO:0000256" key="3">
    <source>
        <dbReference type="SAM" id="SignalP"/>
    </source>
</evidence>
<keyword evidence="2" id="KW-0812">Transmembrane</keyword>
<dbReference type="Pfam" id="PF04280">
    <property type="entry name" value="Tim44"/>
    <property type="match status" value="1"/>
</dbReference>
<feature type="transmembrane region" description="Helical" evidence="2">
    <location>
        <begin position="98"/>
        <end position="116"/>
    </location>
</feature>